<name>A0ABM1SN17_LIMPO</name>
<dbReference type="Proteomes" id="UP000694941">
    <property type="component" value="Unplaced"/>
</dbReference>
<feature type="compositionally biased region" description="Polar residues" evidence="3">
    <location>
        <begin position="976"/>
        <end position="995"/>
    </location>
</feature>
<dbReference type="Pfam" id="PF00443">
    <property type="entry name" value="UCH"/>
    <property type="match status" value="1"/>
</dbReference>
<organism evidence="5 6">
    <name type="scientific">Limulus polyphemus</name>
    <name type="common">Atlantic horseshoe crab</name>
    <dbReference type="NCBI Taxonomy" id="6850"/>
    <lineage>
        <taxon>Eukaryota</taxon>
        <taxon>Metazoa</taxon>
        <taxon>Ecdysozoa</taxon>
        <taxon>Arthropoda</taxon>
        <taxon>Chelicerata</taxon>
        <taxon>Merostomata</taxon>
        <taxon>Xiphosura</taxon>
        <taxon>Limulidae</taxon>
        <taxon>Limulus</taxon>
    </lineage>
</organism>
<dbReference type="PANTHER" id="PTHR22975:SF9">
    <property type="entry name" value="ECHINUS SPLICE FORM 3"/>
    <property type="match status" value="1"/>
</dbReference>
<dbReference type="PROSITE" id="PS50235">
    <property type="entry name" value="USP_3"/>
    <property type="match status" value="1"/>
</dbReference>
<dbReference type="InterPro" id="IPR001394">
    <property type="entry name" value="Peptidase_C19_UCH"/>
</dbReference>
<reference evidence="6" key="1">
    <citation type="submission" date="2025-08" db="UniProtKB">
        <authorList>
            <consortium name="RefSeq"/>
        </authorList>
    </citation>
    <scope>IDENTIFICATION</scope>
    <source>
        <tissue evidence="6">Muscle</tissue>
    </source>
</reference>
<keyword evidence="2" id="KW-0378">Hydrolase</keyword>
<accession>A0ABM1SN17</accession>
<feature type="region of interest" description="Disordered" evidence="3">
    <location>
        <begin position="936"/>
        <end position="1035"/>
    </location>
</feature>
<proteinExistence type="predicted"/>
<feature type="region of interest" description="Disordered" evidence="3">
    <location>
        <begin position="1792"/>
        <end position="1823"/>
    </location>
</feature>
<keyword evidence="5" id="KW-1185">Reference proteome</keyword>
<dbReference type="InterPro" id="IPR038765">
    <property type="entry name" value="Papain-like_cys_pep_sf"/>
</dbReference>
<sequence length="1851" mass="207583">MVPSPGLAPLPAKGSRLKVTERNMDYLMNPRDSMSFDHSKGLLNMPGQNNCFLNSAVQVLWHLDIFRRSFRELNGHLCMAESCIFCALKELFAQLQYSHESALPPDALRRALADTFHQRRFQLGGMDDAAECFENILRQIHFHIANQESEDMCSASHCIPHQKFAMTLVEQTVCHACGATSEPLSFTQMVHYVSTSSLCSQAELMVNQHRDPADVFGQLLRKAGGMGDTRECPSTCGAKMQICRVLMNHPEIVSIGLIWDSERPTLERILEVFKSIGMILKIQDMFHSVVDNHWATATKHHLVGIVTYYGKHYSTFFFHTKLRVWIYFDDATVREIGSKWEQVIEKCRRGHFQPLLLLYANPNGSSISASTAPKHVTMIGKIQRDLEVSGEFCESGTVLDRESTRYNTVEDNYQMQLKSTYLEPSYENSDSVKLQRSHIQNQSFTLTNGVKHFRQNIPYPSQKLSIPDYFTNEYGQNHVHKPYLSLPKSDSSVPCNTHICSQDTFDQHDYGQSCRDGGHLLPHTNNVVALHGCVPSGNSLLPHILTSESTSSNQISTSNGLSESKCPQSFHQLSTDECLCVSNSRELSLKLGTFSQQNSSFKCTKSYTVDSNTYINRKAVESVLTAQKMKRHRSLYGNYYLAVGNRNSSSSLESFDSNLQTRDKTLNTMPNPKGDISGSANVVRRRDSGNWSGDHNSASTSRDKTLNTMPNPKGDISGSANVVRRRDSGNWSGDHNSASSSSSASFDSPYFYIVGNKKVASIVFQVTAGINGHENISGSMKDGQHNYMNVGVFPDQGYDSFSLSSTDSYPSVTGSPAKLDPRLDQIPEDLQTICQVTGILDPPISESQDQNGYNSETKASGGDCDKLCAEADLLLIKSHEMENEGDLVLAAMLSDSAAAKARAAMDAPYNNAQSLVSAKMKHSFCVMRSSSLHKRLKEAEVEERRKQKEISSTEGHHSRQSSRDSTHGRHSRQGSKDGSSGSHSRQGSKDSSSGKQIMADFDVKPGRTIEIYATLPKKSSKRKSPPKSTDESHTCRDFVEKHKEAIKAEVTSQESDQMKVFTRAKYKKLEVPSEIKVQTKNMQEFVEHCLVPKEHGVLDSSNKKDYNKKTCLHRTWSGQSFPKVESVVKSEELQMQTNEHSNKKQHKIRRKLMGGFMRRKNRSLPDLREGQNQNDPQLHCFDDFEVIKPPLSSNSLEPKVTENNECPSDLQMSNVSRGFHQPHRAFIKKHSFQQRSLVKVNPPHINELLSQLSPDSTSNFGKDDIDFPPPPPDHMLLIHSPDSLVSFEYNSETKCPDPPLPPPPTEFSSLPNGGQFLDLPSQEEQLNSGFQQLSVHSGFCQLLQESKNSPVSNAFLEEIQTKREKMLQSSTLKEKDSQNVPQKPVRKCGVNEFRKQLTSSQPQRENVLLQELQNKQFQMLQKKNSEKEPTKDAETINFENYPALPKKILQKNCFETGKNQRLEDNSIKLVSEISQSPPAKNFEVLKATDTVITSGERHDEPHAITSCSVKNLASKFELMLKPKPVKEMKNESNIVRDAINTQNSLEFETKNTSIDQNIFKSFLTERYSSEENSNNMQRSPESNVVQSRNRTVHRQILHISPANKTALSSGLKTCDFQLVANEYTNSDSSLNAPKNCQSSKDVLQPSSESERPEATADHSVTIQGIGRRKDSALPTSVEINQNGTSFVSEGVSFCTNISDKTLQKFTTFSLNEQQRKEVNGVPKEIKPFSSNKIRNQHPKKRTGTKKSVTFSDQVVLVACAEDEEYEHLPNPLLERVYKQHLQEEYQRTLNGLRITNSAKDGPLRDSSQANTSEQNLEQGTSTAPDSHVCDLCHQKKVSSPNVYCLDCSLYI</sequence>
<keyword evidence="1" id="KW-0833">Ubl conjugation pathway</keyword>
<feature type="domain" description="USP" evidence="4">
    <location>
        <begin position="40"/>
        <end position="362"/>
    </location>
</feature>
<feature type="compositionally biased region" description="Polar residues" evidence="3">
    <location>
        <begin position="689"/>
        <end position="710"/>
    </location>
</feature>
<gene>
    <name evidence="6" type="primary">LOC106462148</name>
</gene>
<feature type="compositionally biased region" description="Basic and acidic residues" evidence="3">
    <location>
        <begin position="937"/>
        <end position="967"/>
    </location>
</feature>
<feature type="compositionally biased region" description="Polar residues" evidence="3">
    <location>
        <begin position="1805"/>
        <end position="1823"/>
    </location>
</feature>
<evidence type="ECO:0000256" key="3">
    <source>
        <dbReference type="SAM" id="MobiDB-lite"/>
    </source>
</evidence>
<protein>
    <submittedName>
        <fullName evidence="6">Uncharacterized protein LOC106462148</fullName>
    </submittedName>
</protein>
<dbReference type="PANTHER" id="PTHR22975">
    <property type="entry name" value="UBIQUITIN SPECIFIC PROTEINASE"/>
    <property type="match status" value="1"/>
</dbReference>
<dbReference type="RefSeq" id="XP_022245023.1">
    <property type="nucleotide sequence ID" value="XM_022389315.1"/>
</dbReference>
<dbReference type="GeneID" id="106462148"/>
<feature type="region of interest" description="Disordered" evidence="3">
    <location>
        <begin position="662"/>
        <end position="744"/>
    </location>
</feature>
<evidence type="ECO:0000313" key="6">
    <source>
        <dbReference type="RefSeq" id="XP_022245023.1"/>
    </source>
</evidence>
<dbReference type="InterPro" id="IPR028889">
    <property type="entry name" value="USP"/>
</dbReference>
<feature type="compositionally biased region" description="Polar residues" evidence="3">
    <location>
        <begin position="1627"/>
        <end position="1647"/>
    </location>
</feature>
<evidence type="ECO:0000256" key="2">
    <source>
        <dbReference type="ARBA" id="ARBA00022801"/>
    </source>
</evidence>
<dbReference type="SUPFAM" id="SSF54001">
    <property type="entry name" value="Cysteine proteinases"/>
    <property type="match status" value="1"/>
</dbReference>
<dbReference type="InterPro" id="IPR052398">
    <property type="entry name" value="Ubiquitin_hydrolase_53/54"/>
</dbReference>
<evidence type="ECO:0000256" key="1">
    <source>
        <dbReference type="ARBA" id="ARBA00022786"/>
    </source>
</evidence>
<dbReference type="Gene3D" id="3.90.70.10">
    <property type="entry name" value="Cysteine proteinases"/>
    <property type="match status" value="1"/>
</dbReference>
<evidence type="ECO:0000313" key="5">
    <source>
        <dbReference type="Proteomes" id="UP000694941"/>
    </source>
</evidence>
<feature type="region of interest" description="Disordered" evidence="3">
    <location>
        <begin position="1627"/>
        <end position="1669"/>
    </location>
</feature>
<dbReference type="CDD" id="cd02257">
    <property type="entry name" value="Peptidase_C19"/>
    <property type="match status" value="1"/>
</dbReference>
<evidence type="ECO:0000259" key="4">
    <source>
        <dbReference type="PROSITE" id="PS50235"/>
    </source>
</evidence>